<gene>
    <name evidence="2" type="ORF">PG991_008862</name>
</gene>
<accession>A0ABR1RLY4</accession>
<name>A0ABR1RLY4_9PEZI</name>
<evidence type="ECO:0000256" key="1">
    <source>
        <dbReference type="SAM" id="SignalP"/>
    </source>
</evidence>
<organism evidence="2 3">
    <name type="scientific">Apiospora marii</name>
    <dbReference type="NCBI Taxonomy" id="335849"/>
    <lineage>
        <taxon>Eukaryota</taxon>
        <taxon>Fungi</taxon>
        <taxon>Dikarya</taxon>
        <taxon>Ascomycota</taxon>
        <taxon>Pezizomycotina</taxon>
        <taxon>Sordariomycetes</taxon>
        <taxon>Xylariomycetidae</taxon>
        <taxon>Amphisphaeriales</taxon>
        <taxon>Apiosporaceae</taxon>
        <taxon>Apiospora</taxon>
    </lineage>
</organism>
<reference evidence="2 3" key="1">
    <citation type="submission" date="2023-01" db="EMBL/GenBank/DDBJ databases">
        <title>Analysis of 21 Apiospora genomes using comparative genomics revels a genus with tremendous synthesis potential of carbohydrate active enzymes and secondary metabolites.</title>
        <authorList>
            <person name="Sorensen T."/>
        </authorList>
    </citation>
    <scope>NUCLEOTIDE SEQUENCE [LARGE SCALE GENOMIC DNA]</scope>
    <source>
        <strain evidence="2 3">CBS 20057</strain>
    </source>
</reference>
<feature type="signal peptide" evidence="1">
    <location>
        <begin position="1"/>
        <end position="18"/>
    </location>
</feature>
<dbReference type="EMBL" id="JAQQWI010000012">
    <property type="protein sequence ID" value="KAK8015974.1"/>
    <property type="molecule type" value="Genomic_DNA"/>
</dbReference>
<keyword evidence="3" id="KW-1185">Reference proteome</keyword>
<evidence type="ECO:0000313" key="2">
    <source>
        <dbReference type="EMBL" id="KAK8015974.1"/>
    </source>
</evidence>
<proteinExistence type="predicted"/>
<sequence length="239" mass="26398">MAVSHFFILSFCIGVVFAASIPDPDKVEVPADDDGEQQELAWQSAFWAVVSIALGAATQPSGSILGMPREWGFALKCSPMMCIFNTLEVLLCIIIERQDSGWRLAFRSTKYTDAPNPRRLEATVGQHATRSLETNTPLRLASFILGPLLQAVKLFACSGILCTKLLAGCYLASFLSDELALNFIWLSGMKATTKRHLSVSSLPFLPYSDTQEARKMKPLLPRAQQRLRSHLTCYGLRPS</sequence>
<dbReference type="Proteomes" id="UP001396898">
    <property type="component" value="Unassembled WGS sequence"/>
</dbReference>
<evidence type="ECO:0000313" key="3">
    <source>
        <dbReference type="Proteomes" id="UP001396898"/>
    </source>
</evidence>
<feature type="chain" id="PRO_5047128348" evidence="1">
    <location>
        <begin position="19"/>
        <end position="239"/>
    </location>
</feature>
<protein>
    <submittedName>
        <fullName evidence="2">Uncharacterized protein</fullName>
    </submittedName>
</protein>
<comment type="caution">
    <text evidence="2">The sequence shown here is derived from an EMBL/GenBank/DDBJ whole genome shotgun (WGS) entry which is preliminary data.</text>
</comment>
<keyword evidence="1" id="KW-0732">Signal</keyword>